<protein>
    <submittedName>
        <fullName evidence="1">Fur-regulated basic protein FbpA</fullName>
    </submittedName>
</protein>
<gene>
    <name evidence="1" type="ORF">ACFQRG_18630</name>
</gene>
<evidence type="ECO:0000313" key="1">
    <source>
        <dbReference type="EMBL" id="MFC7394932.1"/>
    </source>
</evidence>
<dbReference type="InterPro" id="IPR025072">
    <property type="entry name" value="Fur_reg_FbpA"/>
</dbReference>
<sequence>MNDHVIRKKAIEKRRTALINELIQNGIYKKGEQHLYDLTLTDLEKEWRSLQETKKKDAK</sequence>
<reference evidence="2" key="1">
    <citation type="journal article" date="2019" name="Int. J. Syst. Evol. Microbiol.">
        <title>The Global Catalogue of Microorganisms (GCM) 10K type strain sequencing project: providing services to taxonomists for standard genome sequencing and annotation.</title>
        <authorList>
            <consortium name="The Broad Institute Genomics Platform"/>
            <consortium name="The Broad Institute Genome Sequencing Center for Infectious Disease"/>
            <person name="Wu L."/>
            <person name="Ma J."/>
        </authorList>
    </citation>
    <scope>NUCLEOTIDE SEQUENCE [LARGE SCALE GENOMIC DNA]</scope>
    <source>
        <strain evidence="2">CGMCC 1.16305</strain>
    </source>
</reference>
<evidence type="ECO:0000313" key="2">
    <source>
        <dbReference type="Proteomes" id="UP001596505"/>
    </source>
</evidence>
<dbReference type="Proteomes" id="UP001596505">
    <property type="component" value="Unassembled WGS sequence"/>
</dbReference>
<name>A0ABW2PZX9_9BACL</name>
<accession>A0ABW2PZX9</accession>
<keyword evidence="2" id="KW-1185">Reference proteome</keyword>
<dbReference type="RefSeq" id="WP_380968917.1">
    <property type="nucleotide sequence ID" value="NZ_JBHTCO010000041.1"/>
</dbReference>
<organism evidence="1 2">
    <name type="scientific">Scopulibacillus cellulosilyticus</name>
    <dbReference type="NCBI Taxonomy" id="2665665"/>
    <lineage>
        <taxon>Bacteria</taxon>
        <taxon>Bacillati</taxon>
        <taxon>Bacillota</taxon>
        <taxon>Bacilli</taxon>
        <taxon>Bacillales</taxon>
        <taxon>Sporolactobacillaceae</taxon>
        <taxon>Scopulibacillus</taxon>
    </lineage>
</organism>
<dbReference type="Pfam" id="PF13076">
    <property type="entry name" value="Fur_reg_FbpA"/>
    <property type="match status" value="1"/>
</dbReference>
<proteinExistence type="predicted"/>
<comment type="caution">
    <text evidence="1">The sequence shown here is derived from an EMBL/GenBank/DDBJ whole genome shotgun (WGS) entry which is preliminary data.</text>
</comment>
<dbReference type="EMBL" id="JBHTCO010000041">
    <property type="protein sequence ID" value="MFC7394932.1"/>
    <property type="molecule type" value="Genomic_DNA"/>
</dbReference>